<dbReference type="GO" id="GO:0020037">
    <property type="term" value="F:heme binding"/>
    <property type="evidence" value="ECO:0007669"/>
    <property type="project" value="InterPro"/>
</dbReference>
<dbReference type="EMBL" id="BJTG01000003">
    <property type="protein sequence ID" value="GEJ56501.1"/>
    <property type="molecule type" value="Genomic_DNA"/>
</dbReference>
<protein>
    <recommendedName>
        <fullName evidence="3">Cytochrome c domain-containing protein</fullName>
    </recommendedName>
</protein>
<evidence type="ECO:0000313" key="2">
    <source>
        <dbReference type="Proteomes" id="UP000503640"/>
    </source>
</evidence>
<sequence>MLAATLGAALALQLALGQQADWDPRDDGPGTIDVSDYPEAQQKEYALFKVKCAKCHPVSRPINSQYDATNWKRYMKRMIRRPNSGINEQQAVALYDFLKYYSSRTAPKGGGEQP</sequence>
<evidence type="ECO:0008006" key="3">
    <source>
        <dbReference type="Google" id="ProtNLM"/>
    </source>
</evidence>
<dbReference type="GO" id="GO:0009055">
    <property type="term" value="F:electron transfer activity"/>
    <property type="evidence" value="ECO:0007669"/>
    <property type="project" value="InterPro"/>
</dbReference>
<dbReference type="RefSeq" id="WP_176064019.1">
    <property type="nucleotide sequence ID" value="NZ_BJTG01000003.1"/>
</dbReference>
<gene>
    <name evidence="1" type="ORF">AMYX_12420</name>
</gene>
<proteinExistence type="predicted"/>
<dbReference type="AlphaFoldDB" id="A0A7I9VJC1"/>
<organism evidence="1 2">
    <name type="scientific">Anaeromyxobacter diazotrophicus</name>
    <dbReference type="NCBI Taxonomy" id="2590199"/>
    <lineage>
        <taxon>Bacteria</taxon>
        <taxon>Pseudomonadati</taxon>
        <taxon>Myxococcota</taxon>
        <taxon>Myxococcia</taxon>
        <taxon>Myxococcales</taxon>
        <taxon>Cystobacterineae</taxon>
        <taxon>Anaeromyxobacteraceae</taxon>
        <taxon>Anaeromyxobacter</taxon>
    </lineage>
</organism>
<name>A0A7I9VJC1_9BACT</name>
<accession>A0A7I9VJC1</accession>
<dbReference type="Proteomes" id="UP000503640">
    <property type="component" value="Unassembled WGS sequence"/>
</dbReference>
<evidence type="ECO:0000313" key="1">
    <source>
        <dbReference type="EMBL" id="GEJ56501.1"/>
    </source>
</evidence>
<dbReference type="Gene3D" id="1.10.760.10">
    <property type="entry name" value="Cytochrome c-like domain"/>
    <property type="match status" value="1"/>
</dbReference>
<keyword evidence="2" id="KW-1185">Reference proteome</keyword>
<dbReference type="InterPro" id="IPR036909">
    <property type="entry name" value="Cyt_c-like_dom_sf"/>
</dbReference>
<comment type="caution">
    <text evidence="1">The sequence shown here is derived from an EMBL/GenBank/DDBJ whole genome shotgun (WGS) entry which is preliminary data.</text>
</comment>
<reference evidence="2" key="1">
    <citation type="journal article" date="2020" name="Appl. Environ. Microbiol.">
        <title>Diazotrophic Anaeromyxobacter Isolates from Soils.</title>
        <authorList>
            <person name="Masuda Y."/>
            <person name="Yamanaka H."/>
            <person name="Xu Z.X."/>
            <person name="Shiratori Y."/>
            <person name="Aono T."/>
            <person name="Amachi S."/>
            <person name="Senoo K."/>
            <person name="Itoh H."/>
        </authorList>
    </citation>
    <scope>NUCLEOTIDE SEQUENCE [LARGE SCALE GENOMIC DNA]</scope>
    <source>
        <strain evidence="2">R267</strain>
    </source>
</reference>
<dbReference type="SUPFAM" id="SSF46626">
    <property type="entry name" value="Cytochrome c"/>
    <property type="match status" value="1"/>
</dbReference>